<gene>
    <name evidence="7" type="ORF">lacNasYZ03_05450</name>
</gene>
<evidence type="ECO:0000256" key="2">
    <source>
        <dbReference type="ARBA" id="ARBA00022490"/>
    </source>
</evidence>
<evidence type="ECO:0000313" key="7">
    <source>
        <dbReference type="EMBL" id="GHW00858.1"/>
    </source>
</evidence>
<dbReference type="SUPFAM" id="SSF52096">
    <property type="entry name" value="ClpP/crotonase"/>
    <property type="match status" value="1"/>
</dbReference>
<keyword evidence="8" id="KW-1185">Reference proteome</keyword>
<dbReference type="InterPro" id="IPR001907">
    <property type="entry name" value="ClpP"/>
</dbReference>
<evidence type="ECO:0000256" key="1">
    <source>
        <dbReference type="ARBA" id="ARBA00007039"/>
    </source>
</evidence>
<dbReference type="InterPro" id="IPR029045">
    <property type="entry name" value="ClpP/crotonase-like_dom_sf"/>
</dbReference>
<evidence type="ECO:0000256" key="3">
    <source>
        <dbReference type="ARBA" id="ARBA00022670"/>
    </source>
</evidence>
<comment type="caution">
    <text evidence="7">The sequence shown here is derived from an EMBL/GenBank/DDBJ whole genome shotgun (WGS) entry which is preliminary data.</text>
</comment>
<dbReference type="RefSeq" id="WP_201331694.1">
    <property type="nucleotide sequence ID" value="NZ_BOCG01000254.1"/>
</dbReference>
<dbReference type="PANTHER" id="PTHR10381">
    <property type="entry name" value="ATP-DEPENDENT CLP PROTEASE PROTEOLYTIC SUBUNIT"/>
    <property type="match status" value="1"/>
</dbReference>
<dbReference type="Pfam" id="PF00574">
    <property type="entry name" value="CLP_protease"/>
    <property type="match status" value="1"/>
</dbReference>
<name>A0ABQ3W390_9LACO</name>
<dbReference type="CDD" id="cd07016">
    <property type="entry name" value="S14_ClpP_1"/>
    <property type="match status" value="1"/>
</dbReference>
<organism evidence="7 8">
    <name type="scientific">Lactobacillus nasalidis</name>
    <dbReference type="NCBI Taxonomy" id="2797258"/>
    <lineage>
        <taxon>Bacteria</taxon>
        <taxon>Bacillati</taxon>
        <taxon>Bacillota</taxon>
        <taxon>Bacilli</taxon>
        <taxon>Lactobacillales</taxon>
        <taxon>Lactobacillaceae</taxon>
        <taxon>Lactobacillus</taxon>
    </lineage>
</organism>
<dbReference type="PANTHER" id="PTHR10381:SF70">
    <property type="entry name" value="ATP-DEPENDENT CLP PROTEASE PROTEOLYTIC SUBUNIT"/>
    <property type="match status" value="1"/>
</dbReference>
<dbReference type="PRINTS" id="PR00127">
    <property type="entry name" value="CLPPROTEASEP"/>
</dbReference>
<comment type="similarity">
    <text evidence="1 6">Belongs to the peptidase S14 family.</text>
</comment>
<keyword evidence="2" id="KW-0963">Cytoplasm</keyword>
<evidence type="ECO:0000313" key="8">
    <source>
        <dbReference type="Proteomes" id="UP000616547"/>
    </source>
</evidence>
<accession>A0ABQ3W390</accession>
<keyword evidence="5" id="KW-0720">Serine protease</keyword>
<keyword evidence="4" id="KW-0378">Hydrolase</keyword>
<dbReference type="Gene3D" id="3.90.226.10">
    <property type="entry name" value="2-enoyl-CoA Hydratase, Chain A, domain 1"/>
    <property type="match status" value="1"/>
</dbReference>
<dbReference type="Proteomes" id="UP000616547">
    <property type="component" value="Unassembled WGS sequence"/>
</dbReference>
<protein>
    <recommendedName>
        <fullName evidence="6">ATP-dependent Clp protease proteolytic subunit</fullName>
    </recommendedName>
</protein>
<reference evidence="8" key="1">
    <citation type="submission" date="2021-01" db="EMBL/GenBank/DDBJ databases">
        <title>Draft genome sequence of Nasalis larvatus strain YZ03.</title>
        <authorList>
            <person name="Suzuki-Hashido N."/>
            <person name="Tsuchida S."/>
            <person name="Hayakawa T."/>
        </authorList>
    </citation>
    <scope>NUCLEOTIDE SEQUENCE [LARGE SCALE GENOMIC DNA]</scope>
    <source>
        <strain evidence="8">YZ03</strain>
    </source>
</reference>
<dbReference type="EMBL" id="BOCI01000143">
    <property type="protein sequence ID" value="GHW00858.1"/>
    <property type="molecule type" value="Genomic_DNA"/>
</dbReference>
<keyword evidence="3" id="KW-0645">Protease</keyword>
<dbReference type="InterPro" id="IPR023562">
    <property type="entry name" value="ClpP/TepA"/>
</dbReference>
<evidence type="ECO:0000256" key="4">
    <source>
        <dbReference type="ARBA" id="ARBA00022801"/>
    </source>
</evidence>
<dbReference type="NCBIfam" id="NF045542">
    <property type="entry name" value="Clp_rel_HeadMat"/>
    <property type="match status" value="1"/>
</dbReference>
<sequence>MATVEIKGIISSDDNAEVYEWFGYDAVSPSRVREQLDGIAEGEDIIVNIGSNGGEVTAGSEIYTMLRQAKNNVEVHVTSLAASAASFIAMAGDKVLMSPTAQMMIHRASTGAEGNRDAMSQAGQMLDSTDQMLVDVYKSKTGLSKPALYQMLKDETWLNANDAIKLGFADGKMFDEDDEDPEETDVVANPAYNAFGLVNLSADKIASVKAMLHPKPVPDDGQKLIQDNTVDSQLVKDKLAILFG</sequence>
<proteinExistence type="inferred from homology"/>
<evidence type="ECO:0000256" key="6">
    <source>
        <dbReference type="RuleBase" id="RU003567"/>
    </source>
</evidence>
<evidence type="ECO:0000256" key="5">
    <source>
        <dbReference type="ARBA" id="ARBA00022825"/>
    </source>
</evidence>